<dbReference type="InParanoid" id="D8RUZ0"/>
<keyword evidence="2" id="KW-1185">Reference proteome</keyword>
<protein>
    <submittedName>
        <fullName evidence="1">Uncharacterized protein</fullName>
    </submittedName>
</protein>
<name>D8RUZ0_SELML</name>
<dbReference type="AlphaFoldDB" id="D8RUZ0"/>
<accession>D8RUZ0</accession>
<dbReference type="KEGG" id="smo:SELMODRAFT_415085"/>
<dbReference type="PANTHER" id="PTHR33129:SF1">
    <property type="entry name" value="ATP-BINDING PROTEIN"/>
    <property type="match status" value="1"/>
</dbReference>
<evidence type="ECO:0000313" key="1">
    <source>
        <dbReference type="EMBL" id="EFJ23685.1"/>
    </source>
</evidence>
<dbReference type="PANTHER" id="PTHR33129">
    <property type="entry name" value="PROTEIN KINASE DOMAIN-CONTAINING PROTEIN-RELATED"/>
    <property type="match status" value="1"/>
</dbReference>
<evidence type="ECO:0000313" key="2">
    <source>
        <dbReference type="Proteomes" id="UP000001514"/>
    </source>
</evidence>
<dbReference type="InterPro" id="IPR052980">
    <property type="entry name" value="Crinkler_effector"/>
</dbReference>
<dbReference type="HOGENOM" id="CLU_443724_0_0_1"/>
<organism evidence="2">
    <name type="scientific">Selaginella moellendorffii</name>
    <name type="common">Spikemoss</name>
    <dbReference type="NCBI Taxonomy" id="88036"/>
    <lineage>
        <taxon>Eukaryota</taxon>
        <taxon>Viridiplantae</taxon>
        <taxon>Streptophyta</taxon>
        <taxon>Embryophyta</taxon>
        <taxon>Tracheophyta</taxon>
        <taxon>Lycopodiopsida</taxon>
        <taxon>Selaginellales</taxon>
        <taxon>Selaginellaceae</taxon>
        <taxon>Selaginella</taxon>
    </lineage>
</organism>
<dbReference type="EMBL" id="GL377591">
    <property type="protein sequence ID" value="EFJ23685.1"/>
    <property type="molecule type" value="Genomic_DNA"/>
</dbReference>
<sequence length="616" mass="69932">MPLYLSFYPYQRSHLIKGMVLRSLWPHPSSSVLVPLEELRPSLHPGIPRKPETHTQIAQDKETGSVASLLHAVSHYVHVVVLDEKISHPIVENNRVSVAWITLKRHPRCDQFPSHHGSIPGDGWNAFEGRSGQDYGPSPERHIEGSQRKGWAQIQDTRAEARILKGGRHVYLKIVHRDDDVAQRRFARDVAAAKLENGILELQGAPSAVWIHPNYVLLEELIERELEQARWHCFHVVGTPGIGKSYFALYWLYKLARRKTRVIHCLDRDDHRHGGDGDDDGDRDKSSCLDRAEILAKDVFHGNGGLGRRNCVADRGWALQCANPSRAGYHNFAKDFGKLCHLEAWSLCELLACNRALELGFSDEELAARFRIAGGLPSLVLCKHEFIDGLVMDAAASTVDDPDWERAPVSAENGILVHYKLPRWSSGRLWERSHLVLGSVFIQSLAFEKLRRRREVESYLGHFFDLRGTLLFEGLASQIFEKFALEVLSRGGAFQCKSLETITGLEEKLVLPRSDGDFVTKSVELFFPAQVHRCAVAQAIEGFDRWHVERGPAAPRCYKLVFLIPDLRDELIFQDRQEYVHEDFTTCSGPLNRDVKQCSKRKKGKRKTRTDHVSKV</sequence>
<reference evidence="1 2" key="1">
    <citation type="journal article" date="2011" name="Science">
        <title>The Selaginella genome identifies genetic changes associated with the evolution of vascular plants.</title>
        <authorList>
            <person name="Banks J.A."/>
            <person name="Nishiyama T."/>
            <person name="Hasebe M."/>
            <person name="Bowman J.L."/>
            <person name="Gribskov M."/>
            <person name="dePamphilis C."/>
            <person name="Albert V.A."/>
            <person name="Aono N."/>
            <person name="Aoyama T."/>
            <person name="Ambrose B.A."/>
            <person name="Ashton N.W."/>
            <person name="Axtell M.J."/>
            <person name="Barker E."/>
            <person name="Barker M.S."/>
            <person name="Bennetzen J.L."/>
            <person name="Bonawitz N.D."/>
            <person name="Chapple C."/>
            <person name="Cheng C."/>
            <person name="Correa L.G."/>
            <person name="Dacre M."/>
            <person name="DeBarry J."/>
            <person name="Dreyer I."/>
            <person name="Elias M."/>
            <person name="Engstrom E.M."/>
            <person name="Estelle M."/>
            <person name="Feng L."/>
            <person name="Finet C."/>
            <person name="Floyd S.K."/>
            <person name="Frommer W.B."/>
            <person name="Fujita T."/>
            <person name="Gramzow L."/>
            <person name="Gutensohn M."/>
            <person name="Harholt J."/>
            <person name="Hattori M."/>
            <person name="Heyl A."/>
            <person name="Hirai T."/>
            <person name="Hiwatashi Y."/>
            <person name="Ishikawa M."/>
            <person name="Iwata M."/>
            <person name="Karol K.G."/>
            <person name="Koehler B."/>
            <person name="Kolukisaoglu U."/>
            <person name="Kubo M."/>
            <person name="Kurata T."/>
            <person name="Lalonde S."/>
            <person name="Li K."/>
            <person name="Li Y."/>
            <person name="Litt A."/>
            <person name="Lyons E."/>
            <person name="Manning G."/>
            <person name="Maruyama T."/>
            <person name="Michael T.P."/>
            <person name="Mikami K."/>
            <person name="Miyazaki S."/>
            <person name="Morinaga S."/>
            <person name="Murata T."/>
            <person name="Mueller-Roeber B."/>
            <person name="Nelson D.R."/>
            <person name="Obara M."/>
            <person name="Oguri Y."/>
            <person name="Olmstead R.G."/>
            <person name="Onodera N."/>
            <person name="Petersen B.L."/>
            <person name="Pils B."/>
            <person name="Prigge M."/>
            <person name="Rensing S.A."/>
            <person name="Riano-Pachon D.M."/>
            <person name="Roberts A.W."/>
            <person name="Sato Y."/>
            <person name="Scheller H.V."/>
            <person name="Schulz B."/>
            <person name="Schulz C."/>
            <person name="Shakirov E.V."/>
            <person name="Shibagaki N."/>
            <person name="Shinohara N."/>
            <person name="Shippen D.E."/>
            <person name="Soerensen I."/>
            <person name="Sotooka R."/>
            <person name="Sugimoto N."/>
            <person name="Sugita M."/>
            <person name="Sumikawa N."/>
            <person name="Tanurdzic M."/>
            <person name="Theissen G."/>
            <person name="Ulvskov P."/>
            <person name="Wakazuki S."/>
            <person name="Weng J.K."/>
            <person name="Willats W.W."/>
            <person name="Wipf D."/>
            <person name="Wolf P.G."/>
            <person name="Yang L."/>
            <person name="Zimmer A.D."/>
            <person name="Zhu Q."/>
            <person name="Mitros T."/>
            <person name="Hellsten U."/>
            <person name="Loque D."/>
            <person name="Otillar R."/>
            <person name="Salamov A."/>
            <person name="Schmutz J."/>
            <person name="Shapiro H."/>
            <person name="Lindquist E."/>
            <person name="Lucas S."/>
            <person name="Rokhsar D."/>
            <person name="Grigoriev I.V."/>
        </authorList>
    </citation>
    <scope>NUCLEOTIDE SEQUENCE [LARGE SCALE GENOMIC DNA]</scope>
</reference>
<dbReference type="Gramene" id="EFJ23685">
    <property type="protein sequence ID" value="EFJ23685"/>
    <property type="gene ID" value="SELMODRAFT_415085"/>
</dbReference>
<proteinExistence type="predicted"/>
<dbReference type="Proteomes" id="UP000001514">
    <property type="component" value="Unassembled WGS sequence"/>
</dbReference>
<gene>
    <name evidence="1" type="ORF">SELMODRAFT_415085</name>
</gene>